<evidence type="ECO:0000256" key="5">
    <source>
        <dbReference type="ARBA" id="ARBA00023136"/>
    </source>
</evidence>
<evidence type="ECO:0000256" key="4">
    <source>
        <dbReference type="ARBA" id="ARBA00023065"/>
    </source>
</evidence>
<dbReference type="AlphaFoldDB" id="A0AB33YYG5"/>
<evidence type="ECO:0000256" key="2">
    <source>
        <dbReference type="ARBA" id="ARBA00022448"/>
    </source>
</evidence>
<dbReference type="PANTHER" id="PTHR11910">
    <property type="entry name" value="ATP SYNTHASE DELTA CHAIN"/>
    <property type="match status" value="1"/>
</dbReference>
<keyword evidence="8" id="KW-1003">Cell membrane</keyword>
<dbReference type="Pfam" id="PF00213">
    <property type="entry name" value="OSCP"/>
    <property type="match status" value="1"/>
</dbReference>
<evidence type="ECO:0000256" key="7">
    <source>
        <dbReference type="ARBA" id="ARBA00023310"/>
    </source>
</evidence>
<comment type="caution">
    <text evidence="9">The sequence shown here is derived from an EMBL/GenBank/DDBJ whole genome shotgun (WGS) entry which is preliminary data.</text>
</comment>
<evidence type="ECO:0000313" key="10">
    <source>
        <dbReference type="Proteomes" id="UP000015462"/>
    </source>
</evidence>
<dbReference type="SUPFAM" id="SSF47928">
    <property type="entry name" value="N-terminal domain of the delta subunit of the F1F0-ATP synthase"/>
    <property type="match status" value="1"/>
</dbReference>
<dbReference type="GO" id="GO:0005886">
    <property type="term" value="C:plasma membrane"/>
    <property type="evidence" value="ECO:0007669"/>
    <property type="project" value="UniProtKB-SubCell"/>
</dbReference>
<keyword evidence="3 8" id="KW-0375">Hydrogen ion transport</keyword>
<dbReference type="InterPro" id="IPR000711">
    <property type="entry name" value="ATPase_OSCP/dsu"/>
</dbReference>
<reference evidence="9 10" key="1">
    <citation type="journal article" date="2013" name="Genome Announc.">
        <title>Genome Sequence of the Pyrene- and Fluoranthene-Degrading Bacterium Cycloclasticus sp. Strain PY97M.</title>
        <authorList>
            <person name="Cui Z."/>
            <person name="Xu G."/>
            <person name="Li Q."/>
            <person name="Gao W."/>
            <person name="Zheng L."/>
        </authorList>
    </citation>
    <scope>NUCLEOTIDE SEQUENCE [LARGE SCALE GENOMIC DNA]</scope>
    <source>
        <strain evidence="9 10">PY97M</strain>
    </source>
</reference>
<comment type="subcellular location">
    <subcellularLocation>
        <location evidence="8">Cell membrane</location>
        <topology evidence="8">Peripheral membrane protein</topology>
    </subcellularLocation>
    <subcellularLocation>
        <location evidence="1">Membrane</location>
    </subcellularLocation>
</comment>
<sequence length="177" mass="19418">MAELAALARPYAEAVFLMADEKGELDQWSKMLGFLNLVMSDEQVKKLIDNPKLSKNDLEIAMTGICEGQMDARGLNFVKLLTKNNRLSLTSEITSQYEIKKAEKCGELGVKVISAFPMTDEDKAKLSVSLSDSFGKKVTINVEEDSSLIGGMIIRAGDKVIDGSLNSQIKQLANKLK</sequence>
<dbReference type="GO" id="GO:0046933">
    <property type="term" value="F:proton-transporting ATP synthase activity, rotational mechanism"/>
    <property type="evidence" value="ECO:0007669"/>
    <property type="project" value="UniProtKB-UniRule"/>
</dbReference>
<dbReference type="RefSeq" id="WP_016391035.1">
    <property type="nucleotide sequence ID" value="NZ_JBLWZB010000001.1"/>
</dbReference>
<name>A0AB33YYG5_9GAMM</name>
<dbReference type="Proteomes" id="UP000015462">
    <property type="component" value="Unassembled WGS sequence"/>
</dbReference>
<dbReference type="Gene3D" id="1.10.520.20">
    <property type="entry name" value="N-terminal domain of the delta subunit of the F1F0-ATP synthase"/>
    <property type="match status" value="1"/>
</dbReference>
<protein>
    <recommendedName>
        <fullName evidence="8">ATP synthase subunit delta</fullName>
    </recommendedName>
    <alternativeName>
        <fullName evidence="8">ATP synthase F(1) sector subunit delta</fullName>
    </alternativeName>
    <alternativeName>
        <fullName evidence="8">F-type ATPase subunit delta</fullName>
        <shortName evidence="8">F-ATPase subunit delta</shortName>
    </alternativeName>
</protein>
<keyword evidence="2 8" id="KW-0813">Transport</keyword>
<comment type="function">
    <text evidence="8">F(1)F(0) ATP synthase produces ATP from ADP in the presence of a proton or sodium gradient. F-type ATPases consist of two structural domains, F(1) containing the extramembraneous catalytic core and F(0) containing the membrane proton channel, linked together by a central stalk and a peripheral stalk. During catalysis, ATP synthesis in the catalytic domain of F(1) is coupled via a rotary mechanism of the central stalk subunits to proton translocation.</text>
</comment>
<keyword evidence="5 8" id="KW-0472">Membrane</keyword>
<evidence type="ECO:0000256" key="1">
    <source>
        <dbReference type="ARBA" id="ARBA00004370"/>
    </source>
</evidence>
<accession>A0AB33YYG5</accession>
<dbReference type="NCBIfam" id="TIGR01145">
    <property type="entry name" value="ATP_synt_delta"/>
    <property type="match status" value="1"/>
</dbReference>
<keyword evidence="9" id="KW-0378">Hydrolase</keyword>
<dbReference type="NCBIfam" id="NF004402">
    <property type="entry name" value="PRK05758.2-2"/>
    <property type="match status" value="1"/>
</dbReference>
<gene>
    <name evidence="8" type="primary">atpH</name>
    <name evidence="9" type="ORF">L196_11233</name>
</gene>
<keyword evidence="6 8" id="KW-0139">CF(1)</keyword>
<organism evidence="9 10">
    <name type="scientific">Cycloclasticus pugetii</name>
    <dbReference type="NCBI Taxonomy" id="34068"/>
    <lineage>
        <taxon>Bacteria</taxon>
        <taxon>Pseudomonadati</taxon>
        <taxon>Pseudomonadota</taxon>
        <taxon>Gammaproteobacteria</taxon>
        <taxon>Thiotrichales</taxon>
        <taxon>Piscirickettsiaceae</taxon>
        <taxon>Cycloclasticus</taxon>
    </lineage>
</organism>
<comment type="function">
    <text evidence="8">This protein is part of the stalk that links CF(0) to CF(1). It either transmits conformational changes from CF(0) to CF(1) or is implicated in proton conduction.</text>
</comment>
<dbReference type="PRINTS" id="PR00125">
    <property type="entry name" value="ATPASEDELTA"/>
</dbReference>
<evidence type="ECO:0000313" key="9">
    <source>
        <dbReference type="EMBL" id="EPD12194.1"/>
    </source>
</evidence>
<evidence type="ECO:0000256" key="3">
    <source>
        <dbReference type="ARBA" id="ARBA00022781"/>
    </source>
</evidence>
<dbReference type="HAMAP" id="MF_01416">
    <property type="entry name" value="ATP_synth_delta_bact"/>
    <property type="match status" value="1"/>
</dbReference>
<keyword evidence="4 8" id="KW-0406">Ion transport</keyword>
<evidence type="ECO:0000256" key="6">
    <source>
        <dbReference type="ARBA" id="ARBA00023196"/>
    </source>
</evidence>
<keyword evidence="7 8" id="KW-0066">ATP synthesis</keyword>
<dbReference type="InterPro" id="IPR026015">
    <property type="entry name" value="ATP_synth_OSCP/delta_N_sf"/>
</dbReference>
<proteinExistence type="inferred from homology"/>
<dbReference type="GO" id="GO:0045259">
    <property type="term" value="C:proton-transporting ATP synthase complex"/>
    <property type="evidence" value="ECO:0007669"/>
    <property type="project" value="UniProtKB-KW"/>
</dbReference>
<dbReference type="GO" id="GO:0016787">
    <property type="term" value="F:hydrolase activity"/>
    <property type="evidence" value="ECO:0007669"/>
    <property type="project" value="UniProtKB-KW"/>
</dbReference>
<evidence type="ECO:0000256" key="8">
    <source>
        <dbReference type="HAMAP-Rule" id="MF_01416"/>
    </source>
</evidence>
<keyword evidence="10" id="KW-1185">Reference proteome</keyword>
<comment type="similarity">
    <text evidence="8">Belongs to the ATPase delta chain family.</text>
</comment>
<dbReference type="EMBL" id="ASHL01000013">
    <property type="protein sequence ID" value="EPD12194.1"/>
    <property type="molecule type" value="Genomic_DNA"/>
</dbReference>